<dbReference type="GO" id="GO:0043565">
    <property type="term" value="F:sequence-specific DNA binding"/>
    <property type="evidence" value="ECO:0007669"/>
    <property type="project" value="InterPro"/>
</dbReference>
<dbReference type="Pfam" id="PF13556">
    <property type="entry name" value="HTH_30"/>
    <property type="match status" value="1"/>
</dbReference>
<evidence type="ECO:0000313" key="3">
    <source>
        <dbReference type="Proteomes" id="UP000289316"/>
    </source>
</evidence>
<protein>
    <recommendedName>
        <fullName evidence="1">PucR C-terminal helix-turn-helix domain-containing protein</fullName>
    </recommendedName>
</protein>
<dbReference type="PANTHER" id="PTHR33744:SF15">
    <property type="entry name" value="CARBOHYDRATE DIACID REGULATOR"/>
    <property type="match status" value="1"/>
</dbReference>
<reference evidence="2 3" key="1">
    <citation type="submission" date="2018-09" db="EMBL/GenBank/DDBJ databases">
        <title>Murine metabolic-syndrome-specific gut microbial biobank.</title>
        <authorList>
            <person name="Liu C."/>
        </authorList>
    </citation>
    <scope>NUCLEOTIDE SEQUENCE [LARGE SCALE GENOMIC DNA]</scope>
    <source>
        <strain evidence="2 3">C-30</strain>
    </source>
</reference>
<organism evidence="2 3">
    <name type="scientific">Ligilactobacillus murinus</name>
    <dbReference type="NCBI Taxonomy" id="1622"/>
    <lineage>
        <taxon>Bacteria</taxon>
        <taxon>Bacillati</taxon>
        <taxon>Bacillota</taxon>
        <taxon>Bacilli</taxon>
        <taxon>Lactobacillales</taxon>
        <taxon>Lactobacillaceae</taxon>
        <taxon>Ligilactobacillus</taxon>
    </lineage>
</organism>
<dbReference type="AlphaFoldDB" id="A0A4Q2AWI1"/>
<feature type="domain" description="PucR C-terminal helix-turn-helix" evidence="1">
    <location>
        <begin position="228"/>
        <end position="275"/>
    </location>
</feature>
<comment type="caution">
    <text evidence="2">The sequence shown here is derived from an EMBL/GenBank/DDBJ whole genome shotgun (WGS) entry which is preliminary data.</text>
</comment>
<dbReference type="SUPFAM" id="SSF46689">
    <property type="entry name" value="Homeodomain-like"/>
    <property type="match status" value="1"/>
</dbReference>
<dbReference type="OrthoDB" id="9792148at2"/>
<dbReference type="InterPro" id="IPR025736">
    <property type="entry name" value="PucR_C-HTH_dom"/>
</dbReference>
<proteinExistence type="predicted"/>
<dbReference type="InterPro" id="IPR009057">
    <property type="entry name" value="Homeodomain-like_sf"/>
</dbReference>
<sequence>MTKLDDILQLYSTAKISEQPELTPESVSFMCEKGYLNLTKAELTARELELLQVILGKPVKHYDPWQAFLCGRGKRPVIKGKVRFILGKVEFKNSEFSLTTWKKALQEMFTTEILACFQLKDDEFVLVEQGSATSYESADFLGIAQSLDAELNTKTKFFIGDLWPAEFDLAQLFAEEQAIFKKTADKNTTVMTAAKGALDYFTHQSRKQSYLLKSYQELFFKEPQLKKIIQALYQAQGNTTLAAKKLYLHRNSLQYKLNRFAAESGLDVKQMDDLIFCYLLTL</sequence>
<evidence type="ECO:0000313" key="2">
    <source>
        <dbReference type="EMBL" id="RXV74305.1"/>
    </source>
</evidence>
<accession>A0A4Q2AWI1</accession>
<dbReference type="Gene3D" id="1.10.10.2840">
    <property type="entry name" value="PucR C-terminal helix-turn-helix domain"/>
    <property type="match status" value="1"/>
</dbReference>
<dbReference type="EMBL" id="QZFR01000041">
    <property type="protein sequence ID" value="RXV74305.1"/>
    <property type="molecule type" value="Genomic_DNA"/>
</dbReference>
<dbReference type="InterPro" id="IPR042070">
    <property type="entry name" value="PucR_C-HTH_sf"/>
</dbReference>
<dbReference type="Proteomes" id="UP000289316">
    <property type="component" value="Unassembled WGS sequence"/>
</dbReference>
<name>A0A4Q2AWI1_9LACO</name>
<dbReference type="InterPro" id="IPR002197">
    <property type="entry name" value="HTH_Fis"/>
</dbReference>
<gene>
    <name evidence="2" type="ORF">D6C19_06215</name>
</gene>
<dbReference type="PRINTS" id="PR01590">
    <property type="entry name" value="HTHFIS"/>
</dbReference>
<evidence type="ECO:0000259" key="1">
    <source>
        <dbReference type="Pfam" id="PF13556"/>
    </source>
</evidence>
<dbReference type="RefSeq" id="WP_119448277.1">
    <property type="nucleotide sequence ID" value="NZ_QWMU01000027.1"/>
</dbReference>
<dbReference type="InterPro" id="IPR051448">
    <property type="entry name" value="CdaR-like_regulators"/>
</dbReference>
<dbReference type="PANTHER" id="PTHR33744">
    <property type="entry name" value="CARBOHYDRATE DIACID REGULATOR"/>
    <property type="match status" value="1"/>
</dbReference>